<comment type="similarity">
    <text evidence="1">Belongs to the 'GDXG' lipolytic enzyme family.</text>
</comment>
<dbReference type="InterPro" id="IPR033140">
    <property type="entry name" value="Lipase_GDXG_put_SER_AS"/>
</dbReference>
<dbReference type="EMBL" id="CP061281">
    <property type="protein sequence ID" value="QNS08965.1"/>
    <property type="molecule type" value="Genomic_DNA"/>
</dbReference>
<dbReference type="PANTHER" id="PTHR48081">
    <property type="entry name" value="AB HYDROLASE SUPERFAMILY PROTEIN C4A8.06C"/>
    <property type="match status" value="1"/>
</dbReference>
<proteinExistence type="inferred from homology"/>
<evidence type="ECO:0000313" key="6">
    <source>
        <dbReference type="Proteomes" id="UP000516428"/>
    </source>
</evidence>
<keyword evidence="2 5" id="KW-0378">Hydrolase</keyword>
<feature type="active site" evidence="3">
    <location>
        <position position="125"/>
    </location>
</feature>
<organism evidence="5 6">
    <name type="scientific">Streptomyces xanthii</name>
    <dbReference type="NCBI Taxonomy" id="2768069"/>
    <lineage>
        <taxon>Bacteria</taxon>
        <taxon>Bacillati</taxon>
        <taxon>Actinomycetota</taxon>
        <taxon>Actinomycetes</taxon>
        <taxon>Kitasatosporales</taxon>
        <taxon>Streptomycetaceae</taxon>
        <taxon>Streptomyces</taxon>
    </lineage>
</organism>
<gene>
    <name evidence="5" type="ORF">IAG42_26590</name>
</gene>
<dbReference type="AlphaFoldDB" id="A0A7H1BJR0"/>
<protein>
    <submittedName>
        <fullName evidence="5">Alpha/beta hydrolase</fullName>
    </submittedName>
</protein>
<name>A0A7H1BJR0_9ACTN</name>
<dbReference type="FunFam" id="3.40.50.1820:FF:000089">
    <property type="entry name" value="Alpha/beta hydrolase"/>
    <property type="match status" value="1"/>
</dbReference>
<dbReference type="PROSITE" id="PS01174">
    <property type="entry name" value="LIPASE_GDXG_SER"/>
    <property type="match status" value="1"/>
</dbReference>
<dbReference type="InterPro" id="IPR029058">
    <property type="entry name" value="AB_hydrolase_fold"/>
</dbReference>
<dbReference type="Proteomes" id="UP000516428">
    <property type="component" value="Chromosome"/>
</dbReference>
<dbReference type="InterPro" id="IPR013094">
    <property type="entry name" value="AB_hydrolase_3"/>
</dbReference>
<sequence length="277" mass="29670">MTDIREVRAFFAARTAPEPPRLPALDRVTDTDARGVPVRVYEPGGGPDAPVVVFFHGGGMVLCSLDSHDGFCRELAAGTGATVVSVDYRLAPEHPFPAAFEDAYTALRWAADTHPGRPLSVAGDSAGGNLAAVTALLARDRGGPALTAQHLYYPMLDPARDTASYTENARGYFVTADHLRWYWEQYLTGPADALDPRATPFAARDLSGLPPAFVVTAGFDPLRDEGRRYAELLAAAGVPVEHHGYDEAFHGFMTMGAEVAIPEARDACAKAFAALRN</sequence>
<dbReference type="GO" id="GO:0016787">
    <property type="term" value="F:hydrolase activity"/>
    <property type="evidence" value="ECO:0007669"/>
    <property type="project" value="UniProtKB-KW"/>
</dbReference>
<accession>A0A7H1BJR0</accession>
<evidence type="ECO:0000256" key="2">
    <source>
        <dbReference type="ARBA" id="ARBA00022801"/>
    </source>
</evidence>
<evidence type="ECO:0000256" key="1">
    <source>
        <dbReference type="ARBA" id="ARBA00010515"/>
    </source>
</evidence>
<feature type="domain" description="Alpha/beta hydrolase fold-3" evidence="4">
    <location>
        <begin position="52"/>
        <end position="253"/>
    </location>
</feature>
<dbReference type="InterPro" id="IPR050300">
    <property type="entry name" value="GDXG_lipolytic_enzyme"/>
</dbReference>
<evidence type="ECO:0000259" key="4">
    <source>
        <dbReference type="Pfam" id="PF07859"/>
    </source>
</evidence>
<dbReference type="Gene3D" id="3.40.50.1820">
    <property type="entry name" value="alpha/beta hydrolase"/>
    <property type="match status" value="1"/>
</dbReference>
<dbReference type="KEGG" id="sxn:IAG42_26590"/>
<keyword evidence="6" id="KW-1185">Reference proteome</keyword>
<dbReference type="SUPFAM" id="SSF53474">
    <property type="entry name" value="alpha/beta-Hydrolases"/>
    <property type="match status" value="1"/>
</dbReference>
<evidence type="ECO:0000256" key="3">
    <source>
        <dbReference type="PROSITE-ProRule" id="PRU10038"/>
    </source>
</evidence>
<dbReference type="PANTHER" id="PTHR48081:SF8">
    <property type="entry name" value="ALPHA_BETA HYDROLASE FOLD-3 DOMAIN-CONTAINING PROTEIN-RELATED"/>
    <property type="match status" value="1"/>
</dbReference>
<dbReference type="Pfam" id="PF07859">
    <property type="entry name" value="Abhydrolase_3"/>
    <property type="match status" value="1"/>
</dbReference>
<evidence type="ECO:0000313" key="5">
    <source>
        <dbReference type="EMBL" id="QNS08965.1"/>
    </source>
</evidence>
<reference evidence="5 6" key="1">
    <citation type="submission" date="2020-09" db="EMBL/GenBank/DDBJ databases">
        <title>A novel species.</title>
        <authorList>
            <person name="Gao J."/>
        </authorList>
    </citation>
    <scope>NUCLEOTIDE SEQUENCE [LARGE SCALE GENOMIC DNA]</scope>
    <source>
        <strain evidence="5 6">CRXT-Y-14</strain>
    </source>
</reference>